<dbReference type="AlphaFoldDB" id="A0A1Y1IIW8"/>
<keyword evidence="3" id="KW-1185">Reference proteome</keyword>
<proteinExistence type="predicted"/>
<sequence length="142" mass="16193">MVREIAKHLMTVRWHEIRFLPPHMELFLEKSKTDQYRVGRWVLIARVGGPYCPVGLTEYLLELGQYSQFGPGGLIRTVTISSQQYLRATQPAYTTVNSWFKDAASRLGLDPALYRTHSGRRGGATRAANVDVPDRLFKEHGF</sequence>
<dbReference type="GO" id="GO:0006310">
    <property type="term" value="P:DNA recombination"/>
    <property type="evidence" value="ECO:0007669"/>
    <property type="project" value="UniProtKB-KW"/>
</dbReference>
<dbReference type="PANTHER" id="PTHR34605:SF4">
    <property type="entry name" value="DNA ADENINE METHYLTRANSFERASE"/>
    <property type="match status" value="1"/>
</dbReference>
<name>A0A1Y1IIW8_KLENI</name>
<dbReference type="EMBL" id="DF237464">
    <property type="protein sequence ID" value="GAQ89379.1"/>
    <property type="molecule type" value="Genomic_DNA"/>
</dbReference>
<dbReference type="Gene3D" id="1.10.443.10">
    <property type="entry name" value="Intergrase catalytic core"/>
    <property type="match status" value="1"/>
</dbReference>
<dbReference type="OMA" id="ANCGIPD"/>
<dbReference type="GO" id="GO:0015074">
    <property type="term" value="P:DNA integration"/>
    <property type="evidence" value="ECO:0007669"/>
    <property type="project" value="InterPro"/>
</dbReference>
<dbReference type="InterPro" id="IPR052925">
    <property type="entry name" value="Phage_Integrase-like_Recomb"/>
</dbReference>
<keyword evidence="1" id="KW-0233">DNA recombination</keyword>
<dbReference type="InterPro" id="IPR011010">
    <property type="entry name" value="DNA_brk_join_enz"/>
</dbReference>
<dbReference type="SUPFAM" id="SSF56349">
    <property type="entry name" value="DNA breaking-rejoining enzymes"/>
    <property type="match status" value="1"/>
</dbReference>
<dbReference type="InterPro" id="IPR013762">
    <property type="entry name" value="Integrase-like_cat_sf"/>
</dbReference>
<evidence type="ECO:0000256" key="1">
    <source>
        <dbReference type="ARBA" id="ARBA00023172"/>
    </source>
</evidence>
<gene>
    <name evidence="2" type="ORF">KFL_005150120</name>
</gene>
<evidence type="ECO:0000313" key="2">
    <source>
        <dbReference type="EMBL" id="GAQ89379.1"/>
    </source>
</evidence>
<dbReference type="OrthoDB" id="542329at2759"/>
<dbReference type="GO" id="GO:0003677">
    <property type="term" value="F:DNA binding"/>
    <property type="evidence" value="ECO:0007669"/>
    <property type="project" value="InterPro"/>
</dbReference>
<reference evidence="2 3" key="1">
    <citation type="journal article" date="2014" name="Nat. Commun.">
        <title>Klebsormidium flaccidum genome reveals primary factors for plant terrestrial adaptation.</title>
        <authorList>
            <person name="Hori K."/>
            <person name="Maruyama F."/>
            <person name="Fujisawa T."/>
            <person name="Togashi T."/>
            <person name="Yamamoto N."/>
            <person name="Seo M."/>
            <person name="Sato S."/>
            <person name="Yamada T."/>
            <person name="Mori H."/>
            <person name="Tajima N."/>
            <person name="Moriyama T."/>
            <person name="Ikeuchi M."/>
            <person name="Watanabe M."/>
            <person name="Wada H."/>
            <person name="Kobayashi K."/>
            <person name="Saito M."/>
            <person name="Masuda T."/>
            <person name="Sasaki-Sekimoto Y."/>
            <person name="Mashiguchi K."/>
            <person name="Awai K."/>
            <person name="Shimojima M."/>
            <person name="Masuda S."/>
            <person name="Iwai M."/>
            <person name="Nobusawa T."/>
            <person name="Narise T."/>
            <person name="Kondo S."/>
            <person name="Saito H."/>
            <person name="Sato R."/>
            <person name="Murakawa M."/>
            <person name="Ihara Y."/>
            <person name="Oshima-Yamada Y."/>
            <person name="Ohtaka K."/>
            <person name="Satoh M."/>
            <person name="Sonobe K."/>
            <person name="Ishii M."/>
            <person name="Ohtani R."/>
            <person name="Kanamori-Sato M."/>
            <person name="Honoki R."/>
            <person name="Miyazaki D."/>
            <person name="Mochizuki H."/>
            <person name="Umetsu J."/>
            <person name="Higashi K."/>
            <person name="Shibata D."/>
            <person name="Kamiya Y."/>
            <person name="Sato N."/>
            <person name="Nakamura Y."/>
            <person name="Tabata S."/>
            <person name="Ida S."/>
            <person name="Kurokawa K."/>
            <person name="Ohta H."/>
        </authorList>
    </citation>
    <scope>NUCLEOTIDE SEQUENCE [LARGE SCALE GENOMIC DNA]</scope>
    <source>
        <strain evidence="2 3">NIES-2285</strain>
    </source>
</reference>
<protein>
    <recommendedName>
        <fullName evidence="4">Tyr recombinase domain-containing protein</fullName>
    </recommendedName>
</protein>
<accession>A0A1Y1IIW8</accession>
<dbReference type="Proteomes" id="UP000054558">
    <property type="component" value="Unassembled WGS sequence"/>
</dbReference>
<evidence type="ECO:0000313" key="3">
    <source>
        <dbReference type="Proteomes" id="UP000054558"/>
    </source>
</evidence>
<dbReference type="PANTHER" id="PTHR34605">
    <property type="entry name" value="PHAGE_INTEGRASE DOMAIN-CONTAINING PROTEIN"/>
    <property type="match status" value="1"/>
</dbReference>
<evidence type="ECO:0008006" key="4">
    <source>
        <dbReference type="Google" id="ProtNLM"/>
    </source>
</evidence>
<organism evidence="2 3">
    <name type="scientific">Klebsormidium nitens</name>
    <name type="common">Green alga</name>
    <name type="synonym">Ulothrix nitens</name>
    <dbReference type="NCBI Taxonomy" id="105231"/>
    <lineage>
        <taxon>Eukaryota</taxon>
        <taxon>Viridiplantae</taxon>
        <taxon>Streptophyta</taxon>
        <taxon>Klebsormidiophyceae</taxon>
        <taxon>Klebsormidiales</taxon>
        <taxon>Klebsormidiaceae</taxon>
        <taxon>Klebsormidium</taxon>
    </lineage>
</organism>